<dbReference type="Pfam" id="PF14205">
    <property type="entry name" value="Cys_rich_KTR"/>
    <property type="match status" value="1"/>
</dbReference>
<dbReference type="InterPro" id="IPR025957">
    <property type="entry name" value="Cys_rich_KTR"/>
</dbReference>
<sequence length="57" mass="6777">MENREWIRCPICDSKTRDRIRKDTVLTNFPLFCPKCKKESLIEVKNLQVKVIKEPDA</sequence>
<dbReference type="GeneID" id="61432629"/>
<dbReference type="EMBL" id="QRID01000009">
    <property type="protein sequence ID" value="RHG27957.1"/>
    <property type="molecule type" value="Genomic_DNA"/>
</dbReference>
<gene>
    <name evidence="1" type="ORF">DW264_10790</name>
</gene>
<evidence type="ECO:0000313" key="1">
    <source>
        <dbReference type="EMBL" id="RHG27957.1"/>
    </source>
</evidence>
<dbReference type="RefSeq" id="WP_044999497.1">
    <property type="nucleotide sequence ID" value="NZ_CP102289.1"/>
</dbReference>
<proteinExistence type="predicted"/>
<comment type="caution">
    <text evidence="1">The sequence shown here is derived from an EMBL/GenBank/DDBJ whole genome shotgun (WGS) entry which is preliminary data.</text>
</comment>
<dbReference type="AlphaFoldDB" id="A0A414T1G9"/>
<dbReference type="Proteomes" id="UP000284051">
    <property type="component" value="Unassembled WGS sequence"/>
</dbReference>
<reference evidence="1 2" key="1">
    <citation type="submission" date="2018-08" db="EMBL/GenBank/DDBJ databases">
        <title>A genome reference for cultivated species of the human gut microbiota.</title>
        <authorList>
            <person name="Zou Y."/>
            <person name="Xue W."/>
            <person name="Luo G."/>
        </authorList>
    </citation>
    <scope>NUCLEOTIDE SEQUENCE [LARGE SCALE GENOMIC DNA]</scope>
    <source>
        <strain evidence="1 2">AM22-21LB</strain>
    </source>
</reference>
<protein>
    <submittedName>
        <fullName evidence="1">Conjugal transfer protein</fullName>
    </submittedName>
</protein>
<name>A0A414T1G9_9FIRM</name>
<organism evidence="1 2">
    <name type="scientific">Roseburia intestinalis</name>
    <dbReference type="NCBI Taxonomy" id="166486"/>
    <lineage>
        <taxon>Bacteria</taxon>
        <taxon>Bacillati</taxon>
        <taxon>Bacillota</taxon>
        <taxon>Clostridia</taxon>
        <taxon>Lachnospirales</taxon>
        <taxon>Lachnospiraceae</taxon>
        <taxon>Roseburia</taxon>
    </lineage>
</organism>
<accession>A0A414T1G9</accession>
<evidence type="ECO:0000313" key="2">
    <source>
        <dbReference type="Proteomes" id="UP000284051"/>
    </source>
</evidence>